<evidence type="ECO:0000256" key="1">
    <source>
        <dbReference type="ARBA" id="ARBA00004141"/>
    </source>
</evidence>
<evidence type="ECO:0000256" key="4">
    <source>
        <dbReference type="ARBA" id="ARBA00022989"/>
    </source>
</evidence>
<name>A0ABV6S4J3_9SPHN</name>
<dbReference type="PANTHER" id="PTHR32322">
    <property type="entry name" value="INNER MEMBRANE TRANSPORTER"/>
    <property type="match status" value="1"/>
</dbReference>
<dbReference type="EMBL" id="JBHLTM010000026">
    <property type="protein sequence ID" value="MFC0684149.1"/>
    <property type="molecule type" value="Genomic_DNA"/>
</dbReference>
<dbReference type="InterPro" id="IPR000620">
    <property type="entry name" value="EamA_dom"/>
</dbReference>
<dbReference type="RefSeq" id="WP_267218239.1">
    <property type="nucleotide sequence ID" value="NZ_JAPCWC010000001.1"/>
</dbReference>
<gene>
    <name evidence="8" type="ORF">ACFFF8_06045</name>
</gene>
<comment type="similarity">
    <text evidence="2">Belongs to the EamA transporter family.</text>
</comment>
<evidence type="ECO:0000313" key="8">
    <source>
        <dbReference type="EMBL" id="MFC0684149.1"/>
    </source>
</evidence>
<feature type="transmembrane region" description="Helical" evidence="6">
    <location>
        <begin position="182"/>
        <end position="200"/>
    </location>
</feature>
<feature type="transmembrane region" description="Helical" evidence="6">
    <location>
        <begin position="35"/>
        <end position="56"/>
    </location>
</feature>
<comment type="caution">
    <text evidence="8">The sequence shown here is derived from an EMBL/GenBank/DDBJ whole genome shotgun (WGS) entry which is preliminary data.</text>
</comment>
<feature type="transmembrane region" description="Helical" evidence="6">
    <location>
        <begin position="152"/>
        <end position="170"/>
    </location>
</feature>
<feature type="transmembrane region" description="Helical" evidence="6">
    <location>
        <begin position="68"/>
        <end position="88"/>
    </location>
</feature>
<keyword evidence="5 6" id="KW-0472">Membrane</keyword>
<feature type="domain" description="EamA" evidence="7">
    <location>
        <begin position="11"/>
        <end position="134"/>
    </location>
</feature>
<feature type="transmembrane region" description="Helical" evidence="6">
    <location>
        <begin position="12"/>
        <end position="29"/>
    </location>
</feature>
<dbReference type="Pfam" id="PF00892">
    <property type="entry name" value="EamA"/>
    <property type="match status" value="2"/>
</dbReference>
<accession>A0ABV6S4J3</accession>
<dbReference type="SUPFAM" id="SSF103481">
    <property type="entry name" value="Multidrug resistance efflux transporter EmrE"/>
    <property type="match status" value="2"/>
</dbReference>
<organism evidence="8 9">
    <name type="scientific">Novosphingobium clariflavum</name>
    <dbReference type="NCBI Taxonomy" id="2029884"/>
    <lineage>
        <taxon>Bacteria</taxon>
        <taxon>Pseudomonadati</taxon>
        <taxon>Pseudomonadota</taxon>
        <taxon>Alphaproteobacteria</taxon>
        <taxon>Sphingomonadales</taxon>
        <taxon>Sphingomonadaceae</taxon>
        <taxon>Novosphingobium</taxon>
    </lineage>
</organism>
<keyword evidence="4 6" id="KW-1133">Transmembrane helix</keyword>
<evidence type="ECO:0000256" key="2">
    <source>
        <dbReference type="ARBA" id="ARBA00007362"/>
    </source>
</evidence>
<dbReference type="InterPro" id="IPR050638">
    <property type="entry name" value="AA-Vitamin_Transporters"/>
</dbReference>
<keyword evidence="3 6" id="KW-0812">Transmembrane</keyword>
<sequence length="287" mass="29636">MQNSFKGWGSGLMAVIVFSGSMPATRLAVLGISPLLLTCARALIAGLLAALLLAALRQPLPTGRQWQKLSVVAGCCVIGFPLLSALALQHMSSARSLVFMGLLPLSTAIFGVIRAGERPSPAFWIFALIGALAVGGFALTNDGHSSAAGDGLMILAIAVCGLGYAEGAVLTRELGGWQVISWALALCIPLAALGAIQFWPQAGLGTIGTSSWLGLAYVSVFSMLVGFIFWYRGLSLGGIARVGQLQLLQPFLGLGLASVLLNEHVSSLMLAATMVVIGSVAGAKRFA</sequence>
<evidence type="ECO:0000313" key="9">
    <source>
        <dbReference type="Proteomes" id="UP001589858"/>
    </source>
</evidence>
<proteinExistence type="inferred from homology"/>
<evidence type="ECO:0000259" key="7">
    <source>
        <dbReference type="Pfam" id="PF00892"/>
    </source>
</evidence>
<evidence type="ECO:0000256" key="5">
    <source>
        <dbReference type="ARBA" id="ARBA00023136"/>
    </source>
</evidence>
<dbReference type="PANTHER" id="PTHR32322:SF2">
    <property type="entry name" value="EAMA DOMAIN-CONTAINING PROTEIN"/>
    <property type="match status" value="1"/>
</dbReference>
<evidence type="ECO:0000256" key="3">
    <source>
        <dbReference type="ARBA" id="ARBA00022692"/>
    </source>
</evidence>
<feature type="domain" description="EamA" evidence="7">
    <location>
        <begin position="149"/>
        <end position="281"/>
    </location>
</feature>
<evidence type="ECO:0000256" key="6">
    <source>
        <dbReference type="SAM" id="Phobius"/>
    </source>
</evidence>
<keyword evidence="9" id="KW-1185">Reference proteome</keyword>
<protein>
    <submittedName>
        <fullName evidence="8">DMT family transporter</fullName>
    </submittedName>
</protein>
<feature type="transmembrane region" description="Helical" evidence="6">
    <location>
        <begin position="212"/>
        <end position="231"/>
    </location>
</feature>
<reference evidence="8 9" key="1">
    <citation type="submission" date="2024-09" db="EMBL/GenBank/DDBJ databases">
        <authorList>
            <person name="Sun Q."/>
            <person name="Mori K."/>
        </authorList>
    </citation>
    <scope>NUCLEOTIDE SEQUENCE [LARGE SCALE GENOMIC DNA]</scope>
    <source>
        <strain evidence="8 9">CICC 11035S</strain>
    </source>
</reference>
<feature type="transmembrane region" description="Helical" evidence="6">
    <location>
        <begin position="94"/>
        <end position="115"/>
    </location>
</feature>
<dbReference type="InterPro" id="IPR037185">
    <property type="entry name" value="EmrE-like"/>
</dbReference>
<comment type="subcellular location">
    <subcellularLocation>
        <location evidence="1">Membrane</location>
        <topology evidence="1">Multi-pass membrane protein</topology>
    </subcellularLocation>
</comment>
<feature type="transmembrane region" description="Helical" evidence="6">
    <location>
        <begin position="122"/>
        <end position="140"/>
    </location>
</feature>
<dbReference type="Proteomes" id="UP001589858">
    <property type="component" value="Unassembled WGS sequence"/>
</dbReference>